<comment type="caution">
    <text evidence="9">The sequence shown here is derived from an EMBL/GenBank/DDBJ whole genome shotgun (WGS) entry which is preliminary data.</text>
</comment>
<evidence type="ECO:0000256" key="5">
    <source>
        <dbReference type="PIRNR" id="PIRNR002096"/>
    </source>
</evidence>
<evidence type="ECO:0000256" key="4">
    <source>
        <dbReference type="ARBA" id="ARBA00023125"/>
    </source>
</evidence>
<feature type="region of interest" description="Disordered" evidence="7">
    <location>
        <begin position="85"/>
        <end position="117"/>
    </location>
</feature>
<organism evidence="9 10">
    <name type="scientific">Pseudaeromonas sharmana</name>
    <dbReference type="NCBI Taxonomy" id="328412"/>
    <lineage>
        <taxon>Bacteria</taxon>
        <taxon>Pseudomonadati</taxon>
        <taxon>Pseudomonadota</taxon>
        <taxon>Gammaproteobacteria</taxon>
        <taxon>Aeromonadales</taxon>
        <taxon>Aeromonadaceae</taxon>
        <taxon>Pseudaeromonas</taxon>
    </lineage>
</organism>
<dbReference type="InterPro" id="IPR054180">
    <property type="entry name" value="H-NS-like_N"/>
</dbReference>
<proteinExistence type="inferred from homology"/>
<dbReference type="InterPro" id="IPR027444">
    <property type="entry name" value="H-NS_C_dom"/>
</dbReference>
<evidence type="ECO:0000256" key="3">
    <source>
        <dbReference type="ARBA" id="ARBA00022490"/>
    </source>
</evidence>
<dbReference type="PIRSF" id="PIRSF002096">
    <property type="entry name" value="HnS"/>
    <property type="match status" value="1"/>
</dbReference>
<dbReference type="EMBL" id="JBHSAF010000014">
    <property type="protein sequence ID" value="MFC3914263.1"/>
    <property type="molecule type" value="Genomic_DNA"/>
</dbReference>
<dbReference type="SUPFAM" id="SSF81273">
    <property type="entry name" value="H-NS histone-like proteins"/>
    <property type="match status" value="2"/>
</dbReference>
<reference evidence="10" key="1">
    <citation type="journal article" date="2019" name="Int. J. Syst. Evol. Microbiol.">
        <title>The Global Catalogue of Microorganisms (GCM) 10K type strain sequencing project: providing services to taxonomists for standard genome sequencing and annotation.</title>
        <authorList>
            <consortium name="The Broad Institute Genomics Platform"/>
            <consortium name="The Broad Institute Genome Sequencing Center for Infectious Disease"/>
            <person name="Wu L."/>
            <person name="Ma J."/>
        </authorList>
    </citation>
    <scope>NUCLEOTIDE SEQUENCE [LARGE SCALE GENOMIC DNA]</scope>
    <source>
        <strain evidence="10">CCUG 54939</strain>
    </source>
</reference>
<comment type="similarity">
    <text evidence="2 5">Belongs to the histone-like protein H-NS family.</text>
</comment>
<keyword evidence="3" id="KW-0963">Cytoplasm</keyword>
<evidence type="ECO:0000256" key="2">
    <source>
        <dbReference type="ARBA" id="ARBA00010610"/>
    </source>
</evidence>
<evidence type="ECO:0000256" key="1">
    <source>
        <dbReference type="ARBA" id="ARBA00004453"/>
    </source>
</evidence>
<evidence type="ECO:0000313" key="9">
    <source>
        <dbReference type="EMBL" id="MFC3914263.1"/>
    </source>
</evidence>
<dbReference type="Pfam" id="PF00816">
    <property type="entry name" value="Histone_HNS"/>
    <property type="match status" value="1"/>
</dbReference>
<dbReference type="Proteomes" id="UP001595692">
    <property type="component" value="Unassembled WGS sequence"/>
</dbReference>
<keyword evidence="10" id="KW-1185">Reference proteome</keyword>
<comment type="subcellular location">
    <subcellularLocation>
        <location evidence="1">Cytoplasm</location>
        <location evidence="1">Nucleoid</location>
    </subcellularLocation>
</comment>
<dbReference type="PANTHER" id="PTHR38097:SF2">
    <property type="entry name" value="DNA-BINDING PROTEIN STPA"/>
    <property type="match status" value="1"/>
</dbReference>
<keyword evidence="4 5" id="KW-0238">DNA-binding</keyword>
<feature type="coiled-coil region" evidence="6">
    <location>
        <begin position="23"/>
        <end position="60"/>
    </location>
</feature>
<name>A0ABV8CQH6_9GAMM</name>
<dbReference type="RefSeq" id="WP_377152951.1">
    <property type="nucleotide sequence ID" value="NZ_JBHSAF010000014.1"/>
</dbReference>
<evidence type="ECO:0000256" key="7">
    <source>
        <dbReference type="SAM" id="MobiDB-lite"/>
    </source>
</evidence>
<dbReference type="Pfam" id="PF22470">
    <property type="entry name" value="Histone_HNS_N"/>
    <property type="match status" value="1"/>
</dbReference>
<gene>
    <name evidence="9" type="ORF">ACFOSS_12385</name>
</gene>
<sequence>MSDFIKVLLNIRSLKAVAKDLTLEQLEEGLAKLTSVIDELRQQKEQEQQAREAHAEKVRQYIAMMKADGIDVTELMGTVEAPVATGASKRAPRPAKYRYTDENGEERTWTGQGRQPSPIRRAIEEQGKKLEDFLI</sequence>
<dbReference type="PANTHER" id="PTHR38097">
    <property type="match status" value="1"/>
</dbReference>
<evidence type="ECO:0000313" key="10">
    <source>
        <dbReference type="Proteomes" id="UP001595692"/>
    </source>
</evidence>
<protein>
    <recommendedName>
        <fullName evidence="5">DNA-binding protein</fullName>
    </recommendedName>
</protein>
<feature type="domain" description="DNA-binding protein H-NS-like C-terminal" evidence="8">
    <location>
        <begin position="87"/>
        <end position="135"/>
    </location>
</feature>
<keyword evidence="6" id="KW-0175">Coiled coil</keyword>
<dbReference type="SMART" id="SM00528">
    <property type="entry name" value="HNS"/>
    <property type="match status" value="1"/>
</dbReference>
<dbReference type="InterPro" id="IPR037150">
    <property type="entry name" value="H-NS_C_dom_sf"/>
</dbReference>
<feature type="compositionally biased region" description="Basic and acidic residues" evidence="7">
    <location>
        <begin position="98"/>
        <end position="108"/>
    </location>
</feature>
<evidence type="ECO:0000256" key="6">
    <source>
        <dbReference type="SAM" id="Coils"/>
    </source>
</evidence>
<dbReference type="InterPro" id="IPR027454">
    <property type="entry name" value="Histone_HNS_N"/>
</dbReference>
<dbReference type="InterPro" id="IPR001801">
    <property type="entry name" value="Histone_HNS"/>
</dbReference>
<evidence type="ECO:0000259" key="8">
    <source>
        <dbReference type="SMART" id="SM00528"/>
    </source>
</evidence>
<dbReference type="Gene3D" id="4.10.430.10">
    <property type="entry name" value="Histone-like protein H-NS, C-terminal domain"/>
    <property type="match status" value="1"/>
</dbReference>
<dbReference type="Gene3D" id="1.10.287.1050">
    <property type="entry name" value="H-NS histone-like proteins"/>
    <property type="match status" value="1"/>
</dbReference>
<accession>A0ABV8CQH6</accession>